<dbReference type="Proteomes" id="UP000000305">
    <property type="component" value="Unassembled WGS sequence"/>
</dbReference>
<proteinExistence type="predicted"/>
<dbReference type="HOGENOM" id="CLU_1449114_0_0_1"/>
<protein>
    <submittedName>
        <fullName evidence="1">Uncharacterized protein</fullName>
    </submittedName>
</protein>
<sequence length="187" mass="21282">MEISAGHLVPAENFCQSSCTSRKLLPANSYQPEDYASHLVPAGTVLYRQMPPRTTISYWYEMHGDDTAGCAADEVEWIRPYETGRPAIIADVSVWTLAAEKAHTKMSLNKIVFSSRSSARFYEGLLQHTQRFQLKPKRSSRLLAAVFLLSVVPRDLFLSRFARRNAADYNEPYMQTQAQLKDDRYAI</sequence>
<dbReference type="AlphaFoldDB" id="E9I586"/>
<evidence type="ECO:0000313" key="1">
    <source>
        <dbReference type="EMBL" id="EFX60845.1"/>
    </source>
</evidence>
<evidence type="ECO:0000313" key="2">
    <source>
        <dbReference type="Proteomes" id="UP000000305"/>
    </source>
</evidence>
<keyword evidence="2" id="KW-1185">Reference proteome</keyword>
<dbReference type="InParanoid" id="E9I586"/>
<organism evidence="1 2">
    <name type="scientific">Daphnia pulex</name>
    <name type="common">Water flea</name>
    <dbReference type="NCBI Taxonomy" id="6669"/>
    <lineage>
        <taxon>Eukaryota</taxon>
        <taxon>Metazoa</taxon>
        <taxon>Ecdysozoa</taxon>
        <taxon>Arthropoda</taxon>
        <taxon>Crustacea</taxon>
        <taxon>Branchiopoda</taxon>
        <taxon>Diplostraca</taxon>
        <taxon>Cladocera</taxon>
        <taxon>Anomopoda</taxon>
        <taxon>Daphniidae</taxon>
        <taxon>Daphnia</taxon>
    </lineage>
</organism>
<accession>E9I586</accession>
<dbReference type="KEGG" id="dpx:DAPPUDRAFT_341183"/>
<name>E9I586_DAPPU</name>
<dbReference type="EMBL" id="GL735471">
    <property type="protein sequence ID" value="EFX60845.1"/>
    <property type="molecule type" value="Genomic_DNA"/>
</dbReference>
<gene>
    <name evidence="1" type="ORF">DAPPUDRAFT_341183</name>
</gene>
<reference evidence="1 2" key="1">
    <citation type="journal article" date="2011" name="Science">
        <title>The ecoresponsive genome of Daphnia pulex.</title>
        <authorList>
            <person name="Colbourne J.K."/>
            <person name="Pfrender M.E."/>
            <person name="Gilbert D."/>
            <person name="Thomas W.K."/>
            <person name="Tucker A."/>
            <person name="Oakley T.H."/>
            <person name="Tokishita S."/>
            <person name="Aerts A."/>
            <person name="Arnold G.J."/>
            <person name="Basu M.K."/>
            <person name="Bauer D.J."/>
            <person name="Caceres C.E."/>
            <person name="Carmel L."/>
            <person name="Casola C."/>
            <person name="Choi J.H."/>
            <person name="Detter J.C."/>
            <person name="Dong Q."/>
            <person name="Dusheyko S."/>
            <person name="Eads B.D."/>
            <person name="Frohlich T."/>
            <person name="Geiler-Samerotte K.A."/>
            <person name="Gerlach D."/>
            <person name="Hatcher P."/>
            <person name="Jogdeo S."/>
            <person name="Krijgsveld J."/>
            <person name="Kriventseva E.V."/>
            <person name="Kultz D."/>
            <person name="Laforsch C."/>
            <person name="Lindquist E."/>
            <person name="Lopez J."/>
            <person name="Manak J.R."/>
            <person name="Muller J."/>
            <person name="Pangilinan J."/>
            <person name="Patwardhan R.P."/>
            <person name="Pitluck S."/>
            <person name="Pritham E.J."/>
            <person name="Rechtsteiner A."/>
            <person name="Rho M."/>
            <person name="Rogozin I.B."/>
            <person name="Sakarya O."/>
            <person name="Salamov A."/>
            <person name="Schaack S."/>
            <person name="Shapiro H."/>
            <person name="Shiga Y."/>
            <person name="Skalitzky C."/>
            <person name="Smith Z."/>
            <person name="Souvorov A."/>
            <person name="Sung W."/>
            <person name="Tang Z."/>
            <person name="Tsuchiya D."/>
            <person name="Tu H."/>
            <person name="Vos H."/>
            <person name="Wang M."/>
            <person name="Wolf Y.I."/>
            <person name="Yamagata H."/>
            <person name="Yamada T."/>
            <person name="Ye Y."/>
            <person name="Shaw J.R."/>
            <person name="Andrews J."/>
            <person name="Crease T.J."/>
            <person name="Tang H."/>
            <person name="Lucas S.M."/>
            <person name="Robertson H.M."/>
            <person name="Bork P."/>
            <person name="Koonin E.V."/>
            <person name="Zdobnov E.M."/>
            <person name="Grigoriev I.V."/>
            <person name="Lynch M."/>
            <person name="Boore J.L."/>
        </authorList>
    </citation>
    <scope>NUCLEOTIDE SEQUENCE [LARGE SCALE GENOMIC DNA]</scope>
</reference>